<evidence type="ECO:0000313" key="1">
    <source>
        <dbReference type="EMBL" id="GGB05324.1"/>
    </source>
</evidence>
<reference evidence="1" key="2">
    <citation type="submission" date="2020-09" db="EMBL/GenBank/DDBJ databases">
        <authorList>
            <person name="Sun Q."/>
            <person name="Zhou Y."/>
        </authorList>
    </citation>
    <scope>NUCLEOTIDE SEQUENCE</scope>
    <source>
        <strain evidence="1">CGMCC 1.15082</strain>
    </source>
</reference>
<protein>
    <submittedName>
        <fullName evidence="1">Uncharacterized protein</fullName>
    </submittedName>
</protein>
<evidence type="ECO:0000313" key="2">
    <source>
        <dbReference type="Proteomes" id="UP000646478"/>
    </source>
</evidence>
<keyword evidence="2" id="KW-1185">Reference proteome</keyword>
<proteinExistence type="predicted"/>
<accession>A0A916SKF9</accession>
<comment type="caution">
    <text evidence="1">The sequence shown here is derived from an EMBL/GenBank/DDBJ whole genome shotgun (WGS) entry which is preliminary data.</text>
</comment>
<reference evidence="1" key="1">
    <citation type="journal article" date="2014" name="Int. J. Syst. Evol. Microbiol.">
        <title>Complete genome sequence of Corynebacterium casei LMG S-19264T (=DSM 44701T), isolated from a smear-ripened cheese.</title>
        <authorList>
            <consortium name="US DOE Joint Genome Institute (JGI-PGF)"/>
            <person name="Walter F."/>
            <person name="Albersmeier A."/>
            <person name="Kalinowski J."/>
            <person name="Ruckert C."/>
        </authorList>
    </citation>
    <scope>NUCLEOTIDE SEQUENCE</scope>
    <source>
        <strain evidence="1">CGMCC 1.15082</strain>
    </source>
</reference>
<dbReference type="Proteomes" id="UP000646478">
    <property type="component" value="Unassembled WGS sequence"/>
</dbReference>
<dbReference type="EMBL" id="BMHH01000018">
    <property type="protein sequence ID" value="GGB05324.1"/>
    <property type="molecule type" value="Genomic_DNA"/>
</dbReference>
<gene>
    <name evidence="1" type="ORF">GCM10011491_36860</name>
</gene>
<sequence>MWGKSGINHPNRLKRERAMPEAVATLRLSNCADMGMRAVFSRSSNGFGLAVERVATGFVLQHAIGLESDGG</sequence>
<dbReference type="AlphaFoldDB" id="A0A916SKF9"/>
<organism evidence="1 2">
    <name type="scientific">Brucella endophytica</name>
    <dbReference type="NCBI Taxonomy" id="1963359"/>
    <lineage>
        <taxon>Bacteria</taxon>
        <taxon>Pseudomonadati</taxon>
        <taxon>Pseudomonadota</taxon>
        <taxon>Alphaproteobacteria</taxon>
        <taxon>Hyphomicrobiales</taxon>
        <taxon>Brucellaceae</taxon>
        <taxon>Brucella/Ochrobactrum group</taxon>
        <taxon>Brucella</taxon>
    </lineage>
</organism>
<name>A0A916SKF9_9HYPH</name>